<dbReference type="Pfam" id="PF18911">
    <property type="entry name" value="PKD_4"/>
    <property type="match status" value="1"/>
</dbReference>
<dbReference type="CDD" id="cd00146">
    <property type="entry name" value="PKD"/>
    <property type="match status" value="1"/>
</dbReference>
<dbReference type="InterPro" id="IPR022409">
    <property type="entry name" value="PKD/Chitinase_dom"/>
</dbReference>
<feature type="domain" description="PKD" evidence="3">
    <location>
        <begin position="991"/>
        <end position="1073"/>
    </location>
</feature>
<dbReference type="PROSITE" id="PS51257">
    <property type="entry name" value="PROKAR_LIPOPROTEIN"/>
    <property type="match status" value="1"/>
</dbReference>
<dbReference type="Gene3D" id="3.60.10.10">
    <property type="entry name" value="Endonuclease/exonuclease/phosphatase"/>
    <property type="match status" value="1"/>
</dbReference>
<dbReference type="InterPro" id="IPR047971">
    <property type="entry name" value="ExeM-like"/>
</dbReference>
<feature type="domain" description="PKD" evidence="3">
    <location>
        <begin position="255"/>
        <end position="315"/>
    </location>
</feature>
<reference evidence="6" key="1">
    <citation type="journal article" date="2019" name="Int. J. Syst. Evol. Microbiol.">
        <title>The Global Catalogue of Microorganisms (GCM) 10K type strain sequencing project: providing services to taxonomists for standard genome sequencing and annotation.</title>
        <authorList>
            <consortium name="The Broad Institute Genomics Platform"/>
            <consortium name="The Broad Institute Genome Sequencing Center for Infectious Disease"/>
            <person name="Wu L."/>
            <person name="Ma J."/>
        </authorList>
    </citation>
    <scope>NUCLEOTIDE SEQUENCE [LARGE SCALE GENOMIC DNA]</scope>
    <source>
        <strain evidence="6">JCM 15443</strain>
    </source>
</reference>
<sequence>MKKRTLLSLALLLSACGQSPSTAPHQATKSTAQFRILSLPAEVREVVVDVTGTGADNASEVRSVTATLSGGTASVSLPDLIKGRYRVVARAYDGMDADKVVLYKGTLSVDFQSEAVSDLRVNRVTSAIMVTATGVTGKSNVLVAKVGDLEARLLANGNTATGVLQGVPTGRGIQVIVNGTSTAGALVQQGVATVRLSENDQTVTLPLSDVNNEVAPNAPALSGEASVKNNQPYTLTVGASQNPNGPETLQSVDVDWGDGSAPTTLTLNGKSAEVRPTHTYTAPGNRTVSVTVTNSAGLKNASSLNLNVLDTVTGNVTVDFGAEVTPVQLTAQDVPTSAERVVATFTAPTSFQGNRLGAQDLKVSYTLELIPRGGGVWSGGLSLPVGITHQTALTAYVNGQPVAGAQGSVTPTVGHPAVTLPFGGNGPVACPAGATITPISTVQGSGSASPLVNQTVTVRGIVTLDAQSGLGGFFVQDLTPDADPQTSEGLFVYTASAPQPVKAGEVVEVSGTVKEFFASTQLDTVTTVTSCGEMTLPAATTVSYPLASPDALEAVEGMLVRVTTPMTVTNTFTLGRYGELGLSSGGRLFNPTNGQGGTLEEARKRTLVLDDVNSKQNPPTIPYLTSGDPATATRRAGDTVTDLQGVMHYANNTFKLEPTVAPMFTVSNPRTEGPKAVGGTLKVAGANVLNYFTTLGSAGRGASNATEFARQKAKIVAELRALDADVITLMEIENNGETALDDLVAALNAAAGRTEYASVKTGTVGTDAIRVAMIYRPDRVSTVGAPRTDTDPVYSRPPVAQTFRDITGKGVFTVVANHFKSKGCGSATGANVDSGQGCWNALRVDQAKALLAFADKLKVTDPDVLLMGDLNAYGEEDPIKALENGGFASLNKRIPADDRYSFQFDGLFGYLDHALASQSLDGQVTGITEWHINADEPVVLDYNIEYKNNPGCTGSSCTSPDLYAPTPYRSSDHDPVLVGLSLTADADPTVPLTVTAGGESTATTGQPYTLNISTGGAPETLNVAWGDGLTDTLSTTATSATHTYAGTGPFTITVTAGRGSEMATATQAVTVQAAPDPGVGRLVISQVYGGGGNSGATLKNDFVELFNAGKVAVSTAGKSLQYASAAGTFKDASADATANASNTTSFALPSVTIQPGAYYLVQLAKGTGGTQDLPTPDATGAVAMSGTNGKVALVGNLEAITGKTDADVLDFVGYGSASEFEGTAATPVLSNTTAALRAGNGCTDTDQNGSDFTVTAPAPRNSAAPTHTCP</sequence>
<evidence type="ECO:0000313" key="5">
    <source>
        <dbReference type="EMBL" id="GGM08860.1"/>
    </source>
</evidence>
<evidence type="ECO:0000259" key="3">
    <source>
        <dbReference type="PROSITE" id="PS50093"/>
    </source>
</evidence>
<dbReference type="InterPro" id="IPR036691">
    <property type="entry name" value="Endo/exonu/phosph_ase_sf"/>
</dbReference>
<feature type="signal peptide" evidence="2">
    <location>
        <begin position="1"/>
        <end position="23"/>
    </location>
</feature>
<dbReference type="NCBIfam" id="NF033681">
    <property type="entry name" value="ExeM_NucH_DNase"/>
    <property type="match status" value="1"/>
</dbReference>
<dbReference type="InterPro" id="IPR035986">
    <property type="entry name" value="PKD_dom_sf"/>
</dbReference>
<proteinExistence type="predicted"/>
<keyword evidence="6" id="KW-1185">Reference proteome</keyword>
<feature type="compositionally biased region" description="Polar residues" evidence="1">
    <location>
        <begin position="1242"/>
        <end position="1253"/>
    </location>
</feature>
<feature type="region of interest" description="Disordered" evidence="1">
    <location>
        <begin position="1240"/>
        <end position="1270"/>
    </location>
</feature>
<feature type="chain" id="PRO_5045671908" description="ExeM/NucH family extracellular endonuclease" evidence="2">
    <location>
        <begin position="24"/>
        <end position="1270"/>
    </location>
</feature>
<dbReference type="CDD" id="cd04486">
    <property type="entry name" value="YhcR_OBF_like"/>
    <property type="match status" value="1"/>
</dbReference>
<dbReference type="RefSeq" id="WP_229752977.1">
    <property type="nucleotide sequence ID" value="NZ_BMOM01000011.1"/>
</dbReference>
<evidence type="ECO:0000313" key="6">
    <source>
        <dbReference type="Proteomes" id="UP000661918"/>
    </source>
</evidence>
<name>A0ABQ2GR62_9DEIO</name>
<dbReference type="SUPFAM" id="SSF49299">
    <property type="entry name" value="PKD domain"/>
    <property type="match status" value="2"/>
</dbReference>
<dbReference type="Pfam" id="PF03372">
    <property type="entry name" value="Exo_endo_phos"/>
    <property type="match status" value="1"/>
</dbReference>
<dbReference type="CDD" id="cd10283">
    <property type="entry name" value="MnuA_DNase1-like"/>
    <property type="match status" value="1"/>
</dbReference>
<dbReference type="Gene3D" id="2.60.40.10">
    <property type="entry name" value="Immunoglobulins"/>
    <property type="match status" value="2"/>
</dbReference>
<dbReference type="PROSITE" id="PS50093">
    <property type="entry name" value="PKD"/>
    <property type="match status" value="2"/>
</dbReference>
<dbReference type="PANTHER" id="PTHR42834:SF1">
    <property type="entry name" value="ENDONUCLEASE_EXONUCLEASE_PHOSPHATASE FAMILY PROTEIN (AFU_ORTHOLOGUE AFUA_3G09210)"/>
    <property type="match status" value="1"/>
</dbReference>
<gene>
    <name evidence="5" type="ORF">GCM10010841_16540</name>
</gene>
<keyword evidence="2" id="KW-0732">Signal</keyword>
<dbReference type="InterPro" id="IPR001322">
    <property type="entry name" value="Lamin_tail_dom"/>
</dbReference>
<dbReference type="PROSITE" id="PS51841">
    <property type="entry name" value="LTD"/>
    <property type="match status" value="1"/>
</dbReference>
<feature type="domain" description="LTD" evidence="4">
    <location>
        <begin position="1068"/>
        <end position="1256"/>
    </location>
</feature>
<dbReference type="EMBL" id="BMOM01000011">
    <property type="protein sequence ID" value="GGM08860.1"/>
    <property type="molecule type" value="Genomic_DNA"/>
</dbReference>
<evidence type="ECO:0000256" key="1">
    <source>
        <dbReference type="SAM" id="MobiDB-lite"/>
    </source>
</evidence>
<dbReference type="PANTHER" id="PTHR42834">
    <property type="entry name" value="ENDONUCLEASE/EXONUCLEASE/PHOSPHATASE FAMILY PROTEIN (AFU_ORTHOLOGUE AFUA_3G09210)"/>
    <property type="match status" value="1"/>
</dbReference>
<feature type="region of interest" description="Disordered" evidence="1">
    <location>
        <begin position="613"/>
        <end position="633"/>
    </location>
</feature>
<dbReference type="SUPFAM" id="SSF56219">
    <property type="entry name" value="DNase I-like"/>
    <property type="match status" value="1"/>
</dbReference>
<organism evidence="5 6">
    <name type="scientific">Deinococcus aerophilus</name>
    <dbReference type="NCBI Taxonomy" id="522488"/>
    <lineage>
        <taxon>Bacteria</taxon>
        <taxon>Thermotogati</taxon>
        <taxon>Deinococcota</taxon>
        <taxon>Deinococci</taxon>
        <taxon>Deinococcales</taxon>
        <taxon>Deinococcaceae</taxon>
        <taxon>Deinococcus</taxon>
    </lineage>
</organism>
<dbReference type="InterPro" id="IPR013783">
    <property type="entry name" value="Ig-like_fold"/>
</dbReference>
<accession>A0ABQ2GR62</accession>
<evidence type="ECO:0008006" key="7">
    <source>
        <dbReference type="Google" id="ProtNLM"/>
    </source>
</evidence>
<evidence type="ECO:0000259" key="4">
    <source>
        <dbReference type="PROSITE" id="PS51841"/>
    </source>
</evidence>
<dbReference type="Proteomes" id="UP000661918">
    <property type="component" value="Unassembled WGS sequence"/>
</dbReference>
<comment type="caution">
    <text evidence="5">The sequence shown here is derived from an EMBL/GenBank/DDBJ whole genome shotgun (WGS) entry which is preliminary data.</text>
</comment>
<dbReference type="InterPro" id="IPR000601">
    <property type="entry name" value="PKD_dom"/>
</dbReference>
<evidence type="ECO:0000256" key="2">
    <source>
        <dbReference type="SAM" id="SignalP"/>
    </source>
</evidence>
<dbReference type="SMART" id="SM00089">
    <property type="entry name" value="PKD"/>
    <property type="match status" value="2"/>
</dbReference>
<protein>
    <recommendedName>
        <fullName evidence="7">ExeM/NucH family extracellular endonuclease</fullName>
    </recommendedName>
</protein>
<dbReference type="InterPro" id="IPR005135">
    <property type="entry name" value="Endo/exonuclease/phosphatase"/>
</dbReference>